<gene>
    <name evidence="1" type="ORF">AVDCRST_MAG01-01-5097</name>
</gene>
<accession>A0A6J4QXH0</accession>
<protein>
    <submittedName>
        <fullName evidence="1">Uncharacterized protein</fullName>
    </submittedName>
</protein>
<reference evidence="1" key="1">
    <citation type="submission" date="2020-02" db="EMBL/GenBank/DDBJ databases">
        <authorList>
            <person name="Meier V. D."/>
        </authorList>
    </citation>
    <scope>NUCLEOTIDE SEQUENCE</scope>
    <source>
        <strain evidence="1">AVDCRST_MAG01</strain>
    </source>
</reference>
<evidence type="ECO:0000313" key="1">
    <source>
        <dbReference type="EMBL" id="CAA9455177.1"/>
    </source>
</evidence>
<organism evidence="1">
    <name type="scientific">uncultured Rubrobacteraceae bacterium</name>
    <dbReference type="NCBI Taxonomy" id="349277"/>
    <lineage>
        <taxon>Bacteria</taxon>
        <taxon>Bacillati</taxon>
        <taxon>Actinomycetota</taxon>
        <taxon>Rubrobacteria</taxon>
        <taxon>Rubrobacterales</taxon>
        <taxon>Rubrobacteraceae</taxon>
        <taxon>environmental samples</taxon>
    </lineage>
</organism>
<proteinExistence type="predicted"/>
<dbReference type="AlphaFoldDB" id="A0A6J4QXH0"/>
<dbReference type="EMBL" id="CADCUW010000667">
    <property type="protein sequence ID" value="CAA9455177.1"/>
    <property type="molecule type" value="Genomic_DNA"/>
</dbReference>
<name>A0A6J4QXH0_9ACTN</name>
<sequence>MSEAGIFSLTLGQSLPPPRLRLVGRLLERAVEDQCFEVVWPLPTRHGES</sequence>